<gene>
    <name evidence="2" type="ORF">PCOR1329_LOCUS72806</name>
</gene>
<name>A0ABN9X721_9DINO</name>
<feature type="region of interest" description="Disordered" evidence="1">
    <location>
        <begin position="52"/>
        <end position="146"/>
    </location>
</feature>
<feature type="non-terminal residue" evidence="2">
    <location>
        <position position="1"/>
    </location>
</feature>
<comment type="caution">
    <text evidence="2">The sequence shown here is derived from an EMBL/GenBank/DDBJ whole genome shotgun (WGS) entry which is preliminary data.</text>
</comment>
<evidence type="ECO:0000313" key="2">
    <source>
        <dbReference type="EMBL" id="CAK0893477.1"/>
    </source>
</evidence>
<sequence length="365" mass="39119">FFPSVLGCLRTRRGFSSLQAHTEVLMPKRTFRCAARRPVAVRRCSPRGSVPAAGGLRCGHRRGRPPAGRAPLERCQSLAPRPRGWWSGGSTPGSRRCPRGAAPSPSRGGASSTARLARSSRSCGRTSRTGPCTRGAPGRIPTCSRTTATIPTIRTLDLGFTHKSAGLRAVGSMAVKSKPPPAAPRPGSVVFVGYAEFDMDGRTFTAGEMDRLMMHSAVSKYPCARPATFDEYIDQAIVGLPKKNASGRDIVFVGPGGTGCELHHTNTLGSQKCAVPPGEALDGTWGLASMYGRKSILCVYPVERVKRQQSLTQFGLCRATLNGRGQMRPSQSLTALSDKTMWASTGFARSTSEAQSTSRMDQFFR</sequence>
<accession>A0ABN9X721</accession>
<dbReference type="EMBL" id="CAUYUJ010019757">
    <property type="protein sequence ID" value="CAK0893477.1"/>
    <property type="molecule type" value="Genomic_DNA"/>
</dbReference>
<feature type="compositionally biased region" description="Low complexity" evidence="1">
    <location>
        <begin position="99"/>
        <end position="130"/>
    </location>
</feature>
<evidence type="ECO:0000313" key="3">
    <source>
        <dbReference type="Proteomes" id="UP001189429"/>
    </source>
</evidence>
<reference evidence="2" key="1">
    <citation type="submission" date="2023-10" db="EMBL/GenBank/DDBJ databases">
        <authorList>
            <person name="Chen Y."/>
            <person name="Shah S."/>
            <person name="Dougan E. K."/>
            <person name="Thang M."/>
            <person name="Chan C."/>
        </authorList>
    </citation>
    <scope>NUCLEOTIDE SEQUENCE [LARGE SCALE GENOMIC DNA]</scope>
</reference>
<proteinExistence type="predicted"/>
<organism evidence="2 3">
    <name type="scientific">Prorocentrum cordatum</name>
    <dbReference type="NCBI Taxonomy" id="2364126"/>
    <lineage>
        <taxon>Eukaryota</taxon>
        <taxon>Sar</taxon>
        <taxon>Alveolata</taxon>
        <taxon>Dinophyceae</taxon>
        <taxon>Prorocentrales</taxon>
        <taxon>Prorocentraceae</taxon>
        <taxon>Prorocentrum</taxon>
    </lineage>
</organism>
<protein>
    <submittedName>
        <fullName evidence="2">Uncharacterized protein</fullName>
    </submittedName>
</protein>
<dbReference type="Proteomes" id="UP001189429">
    <property type="component" value="Unassembled WGS sequence"/>
</dbReference>
<keyword evidence="3" id="KW-1185">Reference proteome</keyword>
<evidence type="ECO:0000256" key="1">
    <source>
        <dbReference type="SAM" id="MobiDB-lite"/>
    </source>
</evidence>